<dbReference type="EMBL" id="KT159937">
    <property type="protein sequence ID" value="AKR04277.1"/>
    <property type="molecule type" value="Genomic_DNA"/>
</dbReference>
<evidence type="ECO:0000256" key="1">
    <source>
        <dbReference type="SAM" id="Phobius"/>
    </source>
</evidence>
<keyword evidence="1" id="KW-0472">Membrane</keyword>
<evidence type="ECO:0000313" key="2">
    <source>
        <dbReference type="EMBL" id="AKR04277.1"/>
    </source>
</evidence>
<dbReference type="RefSeq" id="YP_009162525.1">
    <property type="nucleotide sequence ID" value="NC_027707.1"/>
</dbReference>
<gene>
    <name evidence="2" type="ORF">SGPV153</name>
</gene>
<keyword evidence="3" id="KW-1185">Reference proteome</keyword>
<proteinExistence type="predicted"/>
<dbReference type="PROSITE" id="PS51257">
    <property type="entry name" value="PROKAR_LIPOPROTEIN"/>
    <property type="match status" value="1"/>
</dbReference>
<keyword evidence="1" id="KW-0812">Transmembrane</keyword>
<organism evidence="2 3">
    <name type="scientific">Salmon gill poxvirus</name>
    <dbReference type="NCBI Taxonomy" id="1680908"/>
    <lineage>
        <taxon>Viruses</taxon>
        <taxon>Varidnaviria</taxon>
        <taxon>Bamfordvirae</taxon>
        <taxon>Nucleocytoviricota</taxon>
        <taxon>Pokkesviricetes</taxon>
        <taxon>Chitovirales</taxon>
        <taxon>Poxviridae</taxon>
        <taxon>Chordopoxvirinae</taxon>
        <taxon>Salmonpoxvirus</taxon>
        <taxon>Salmonpoxvirus gillpox</taxon>
        <taxon>Salmon gillpox virus</taxon>
    </lineage>
</organism>
<accession>A0A0H4Y1I5</accession>
<dbReference type="KEGG" id="vg:25392320"/>
<feature type="transmembrane region" description="Helical" evidence="1">
    <location>
        <begin position="159"/>
        <end position="183"/>
    </location>
</feature>
<dbReference type="Proteomes" id="UP000105007">
    <property type="component" value="Segment"/>
</dbReference>
<sequence>MAPLRTILFFGFLTQVCSEKIWLIGANSTIMSCEWYGSADSIPIMTDQDRKTLSNLEVESKQALGKSNSCPNENIPKYLVCDTGLTQTGILVTSLGYPFLMLSESEFTSEYSTGDYVSYPCLEPGTFKDKLDNWATDSTKVFQLLFSSDFEKQVKFSNLAVICLIILFLALIICSIVWGLLLFRRICGFKTDCFKPVRTPYPPVRQQHHHAPMVPMYPIPRNDIIRPFPDSDEETIYALPTDV</sequence>
<protein>
    <submittedName>
        <fullName evidence="2">Uncharacterized protein</fullName>
    </submittedName>
</protein>
<dbReference type="GeneID" id="25392320"/>
<name>A0A0H4Y1I5_9POXV</name>
<evidence type="ECO:0000313" key="3">
    <source>
        <dbReference type="Proteomes" id="UP000105007"/>
    </source>
</evidence>
<reference evidence="2 3" key="1">
    <citation type="journal article" date="2015" name="J. Virol.">
        <title>Salmon gill poxvirus, the deepest representative of the Chordopoxvirinae.</title>
        <authorList>
            <person name="Gjessing M.C."/>
            <person name="Yutin N."/>
            <person name="Tengs T."/>
            <person name="Senkevich T."/>
            <person name="Koonin E.V."/>
            <person name="Ronning H.P."/>
            <person name="Alarson M."/>
            <person name="Ylving S."/>
            <person name="Lie K.-I."/>
            <person name="Saure B."/>
            <person name="Tran L."/>
            <person name="Moss B."/>
            <person name="Dale O.B."/>
        </authorList>
    </citation>
    <scope>NUCLEOTIDE SEQUENCE [LARGE SCALE GENOMIC DNA]</scope>
    <source>
        <strain evidence="2">2012-04-F277-L3G</strain>
    </source>
</reference>
<keyword evidence="1" id="KW-1133">Transmembrane helix</keyword>